<keyword evidence="2" id="KW-0472">Membrane</keyword>
<evidence type="ECO:0000256" key="1">
    <source>
        <dbReference type="ARBA" id="ARBA00007362"/>
    </source>
</evidence>
<feature type="transmembrane region" description="Helical" evidence="2">
    <location>
        <begin position="111"/>
        <end position="132"/>
    </location>
</feature>
<name>A0ABQ3QTQ4_9ACTN</name>
<feature type="transmembrane region" description="Helical" evidence="2">
    <location>
        <begin position="54"/>
        <end position="73"/>
    </location>
</feature>
<feature type="transmembrane region" description="Helical" evidence="2">
    <location>
        <begin position="259"/>
        <end position="276"/>
    </location>
</feature>
<dbReference type="InterPro" id="IPR000620">
    <property type="entry name" value="EamA_dom"/>
</dbReference>
<organism evidence="4 5">
    <name type="scientific">Streptomyces violascens</name>
    <dbReference type="NCBI Taxonomy" id="67381"/>
    <lineage>
        <taxon>Bacteria</taxon>
        <taxon>Bacillati</taxon>
        <taxon>Actinomycetota</taxon>
        <taxon>Actinomycetes</taxon>
        <taxon>Kitasatosporales</taxon>
        <taxon>Streptomycetaceae</taxon>
        <taxon>Streptomyces</taxon>
    </lineage>
</organism>
<feature type="domain" description="EamA" evidence="3">
    <location>
        <begin position="170"/>
        <end position="301"/>
    </location>
</feature>
<feature type="transmembrane region" description="Helical" evidence="2">
    <location>
        <begin position="169"/>
        <end position="187"/>
    </location>
</feature>
<feature type="transmembrane region" description="Helical" evidence="2">
    <location>
        <begin position="282"/>
        <end position="302"/>
    </location>
</feature>
<comment type="caution">
    <text evidence="4">The sequence shown here is derived from an EMBL/GenBank/DDBJ whole genome shotgun (WGS) entry which is preliminary data.</text>
</comment>
<gene>
    <name evidence="4" type="ORF">Sviol_50260</name>
</gene>
<dbReference type="Proteomes" id="UP001050808">
    <property type="component" value="Unassembled WGS sequence"/>
</dbReference>
<protein>
    <submittedName>
        <fullName evidence="4">Membrane protein</fullName>
    </submittedName>
</protein>
<keyword evidence="2" id="KW-0812">Transmembrane</keyword>
<dbReference type="PANTHER" id="PTHR22911">
    <property type="entry name" value="ACYL-MALONYL CONDENSING ENZYME-RELATED"/>
    <property type="match status" value="1"/>
</dbReference>
<accession>A0ABQ3QTQ4</accession>
<evidence type="ECO:0000313" key="4">
    <source>
        <dbReference type="EMBL" id="GHI40618.1"/>
    </source>
</evidence>
<dbReference type="RefSeq" id="WP_226599351.1">
    <property type="nucleotide sequence ID" value="NZ_BNDY01000017.1"/>
</dbReference>
<evidence type="ECO:0000256" key="2">
    <source>
        <dbReference type="SAM" id="Phobius"/>
    </source>
</evidence>
<comment type="similarity">
    <text evidence="1">Belongs to the EamA transporter family.</text>
</comment>
<feature type="transmembrane region" description="Helical" evidence="2">
    <location>
        <begin position="85"/>
        <end position="105"/>
    </location>
</feature>
<feature type="transmembrane region" description="Helical" evidence="2">
    <location>
        <begin position="27"/>
        <end position="48"/>
    </location>
</feature>
<evidence type="ECO:0000259" key="3">
    <source>
        <dbReference type="Pfam" id="PF00892"/>
    </source>
</evidence>
<feature type="transmembrane region" description="Helical" evidence="2">
    <location>
        <begin position="230"/>
        <end position="247"/>
    </location>
</feature>
<sequence>MDAEADLVAAAGNQADSEAQPGRRLRATGIGSVAVLLWAALALFTTLTGRIPPFQLTAMAFAVGGIIGLPRALRGGGAAARGLPFGAWALGIGGLFGYHFFYFLALRNAPAVDAGLIAYLWPLLIVVFSALLPGERLRWWHVTGAVLGLGGTFLLVTGGQGVHLRGEYLLGYIAAAVCALVWSAYSVTNRRYPQVPTDMVAFFCLATAALAAVCHLLFETTVRPDGWQWLAVLALGLGPVGGAFYVWDHGTKHGDIRLLGTLSYFAPLLSTSLLVATGRAEASWPVAVACVLIAGGAALASADTLRSARRRRRAGPRRP</sequence>
<proteinExistence type="inferred from homology"/>
<reference evidence="4" key="1">
    <citation type="submission" date="2024-05" db="EMBL/GenBank/DDBJ databases">
        <title>Whole genome shotgun sequence of Streptomyces violascens NBRC 12920.</title>
        <authorList>
            <person name="Komaki H."/>
            <person name="Tamura T."/>
        </authorList>
    </citation>
    <scope>NUCLEOTIDE SEQUENCE</scope>
    <source>
        <strain evidence="4">NBRC 12920</strain>
    </source>
</reference>
<dbReference type="SUPFAM" id="SSF103481">
    <property type="entry name" value="Multidrug resistance efflux transporter EmrE"/>
    <property type="match status" value="2"/>
</dbReference>
<keyword evidence="2" id="KW-1133">Transmembrane helix</keyword>
<feature type="transmembrane region" description="Helical" evidence="2">
    <location>
        <begin position="199"/>
        <end position="218"/>
    </location>
</feature>
<dbReference type="InterPro" id="IPR037185">
    <property type="entry name" value="EmrE-like"/>
</dbReference>
<dbReference type="EMBL" id="BNDY01000017">
    <property type="protein sequence ID" value="GHI40618.1"/>
    <property type="molecule type" value="Genomic_DNA"/>
</dbReference>
<dbReference type="PANTHER" id="PTHR22911:SF76">
    <property type="entry name" value="EAMA DOMAIN-CONTAINING PROTEIN"/>
    <property type="match status" value="1"/>
</dbReference>
<keyword evidence="5" id="KW-1185">Reference proteome</keyword>
<evidence type="ECO:0000313" key="5">
    <source>
        <dbReference type="Proteomes" id="UP001050808"/>
    </source>
</evidence>
<feature type="domain" description="EamA" evidence="3">
    <location>
        <begin position="33"/>
        <end position="156"/>
    </location>
</feature>
<dbReference type="Pfam" id="PF00892">
    <property type="entry name" value="EamA"/>
    <property type="match status" value="2"/>
</dbReference>
<feature type="transmembrane region" description="Helical" evidence="2">
    <location>
        <begin position="139"/>
        <end position="157"/>
    </location>
</feature>